<proteinExistence type="predicted"/>
<keyword evidence="1" id="KW-0732">Signal</keyword>
<reference evidence="2 3" key="1">
    <citation type="journal article" date="2016" name="Nat. Commun.">
        <title>Thousands of microbial genomes shed light on interconnected biogeochemical processes in an aquifer system.</title>
        <authorList>
            <person name="Anantharaman K."/>
            <person name="Brown C.T."/>
            <person name="Hug L.A."/>
            <person name="Sharon I."/>
            <person name="Castelle C.J."/>
            <person name="Probst A.J."/>
            <person name="Thomas B.C."/>
            <person name="Singh A."/>
            <person name="Wilkins M.J."/>
            <person name="Karaoz U."/>
            <person name="Brodie E.L."/>
            <person name="Williams K.H."/>
            <person name="Hubbard S.S."/>
            <person name="Banfield J.F."/>
        </authorList>
    </citation>
    <scope>NUCLEOTIDE SEQUENCE [LARGE SCALE GENOMIC DNA]</scope>
</reference>
<dbReference type="Proteomes" id="UP000176445">
    <property type="component" value="Unassembled WGS sequence"/>
</dbReference>
<gene>
    <name evidence="2" type="ORF">A2704_00485</name>
</gene>
<evidence type="ECO:0008006" key="4">
    <source>
        <dbReference type="Google" id="ProtNLM"/>
    </source>
</evidence>
<dbReference type="AlphaFoldDB" id="A0A1F6CHC5"/>
<evidence type="ECO:0000256" key="1">
    <source>
        <dbReference type="SAM" id="SignalP"/>
    </source>
</evidence>
<evidence type="ECO:0000313" key="3">
    <source>
        <dbReference type="Proteomes" id="UP000176445"/>
    </source>
</evidence>
<feature type="chain" id="PRO_5009523370" description="SH3b domain-containing protein" evidence="1">
    <location>
        <begin position="21"/>
        <end position="137"/>
    </location>
</feature>
<dbReference type="EMBL" id="MFKW01000087">
    <property type="protein sequence ID" value="OGG48565.1"/>
    <property type="molecule type" value="Genomic_DNA"/>
</dbReference>
<organism evidence="2 3">
    <name type="scientific">Candidatus Kaiserbacteria bacterium RIFCSPHIGHO2_01_FULL_54_36b</name>
    <dbReference type="NCBI Taxonomy" id="1798483"/>
    <lineage>
        <taxon>Bacteria</taxon>
        <taxon>Candidatus Kaiseribacteriota</taxon>
    </lineage>
</organism>
<feature type="signal peptide" evidence="1">
    <location>
        <begin position="1"/>
        <end position="20"/>
    </location>
</feature>
<accession>A0A1F6CHC5</accession>
<name>A0A1F6CHC5_9BACT</name>
<evidence type="ECO:0000313" key="2">
    <source>
        <dbReference type="EMBL" id="OGG48565.1"/>
    </source>
</evidence>
<protein>
    <recommendedName>
        <fullName evidence="4">SH3b domain-containing protein</fullName>
    </recommendedName>
</protein>
<sequence length="137" mass="14756">MKKLLLAATAATLLSGSALASASDCVGVRVYRPDLPDKWVVVQLFGVTEQQIAKCNQAPSGTVNRIETLAAGQPIESVGVHVGFHGNDGGWFSVPRSIADGLRFVTNETSGIHEGWSAERNDRDADGRWIVKLNRVR</sequence>
<comment type="caution">
    <text evidence="2">The sequence shown here is derived from an EMBL/GenBank/DDBJ whole genome shotgun (WGS) entry which is preliminary data.</text>
</comment>